<reference evidence="2 3" key="1">
    <citation type="submission" date="2024-06" db="EMBL/GenBank/DDBJ databases">
        <title>The draft genome of Grus japonensis, version 3.</title>
        <authorList>
            <person name="Nabeshima K."/>
            <person name="Suzuki S."/>
            <person name="Onuma M."/>
        </authorList>
    </citation>
    <scope>NUCLEOTIDE SEQUENCE [LARGE SCALE GENOMIC DNA]</scope>
    <source>
        <strain evidence="2 3">451A</strain>
    </source>
</reference>
<evidence type="ECO:0000313" key="2">
    <source>
        <dbReference type="EMBL" id="GAB0198535.1"/>
    </source>
</evidence>
<dbReference type="EMBL" id="BAAFJT010000020">
    <property type="protein sequence ID" value="GAB0198535.1"/>
    <property type="molecule type" value="Genomic_DNA"/>
</dbReference>
<feature type="region of interest" description="Disordered" evidence="1">
    <location>
        <begin position="50"/>
        <end position="71"/>
    </location>
</feature>
<gene>
    <name evidence="2" type="ORF">GRJ2_002318900</name>
</gene>
<proteinExistence type="predicted"/>
<sequence length="71" mass="7723">MPFDHPKHRSDSLCSPVALPCWSTAVAPAKSSDEGAAWDDCCRRGRHRRAHCNNKGSAQQPGLKSGKKPPK</sequence>
<organism evidence="2 3">
    <name type="scientific">Grus japonensis</name>
    <name type="common">Japanese crane</name>
    <name type="synonym">Red-crowned crane</name>
    <dbReference type="NCBI Taxonomy" id="30415"/>
    <lineage>
        <taxon>Eukaryota</taxon>
        <taxon>Metazoa</taxon>
        <taxon>Chordata</taxon>
        <taxon>Craniata</taxon>
        <taxon>Vertebrata</taxon>
        <taxon>Euteleostomi</taxon>
        <taxon>Archelosauria</taxon>
        <taxon>Archosauria</taxon>
        <taxon>Dinosauria</taxon>
        <taxon>Saurischia</taxon>
        <taxon>Theropoda</taxon>
        <taxon>Coelurosauria</taxon>
        <taxon>Aves</taxon>
        <taxon>Neognathae</taxon>
        <taxon>Neoaves</taxon>
        <taxon>Gruiformes</taxon>
        <taxon>Gruidae</taxon>
        <taxon>Grus</taxon>
    </lineage>
</organism>
<name>A0ABC9XLH9_GRUJA</name>
<dbReference type="Proteomes" id="UP001623348">
    <property type="component" value="Unassembled WGS sequence"/>
</dbReference>
<accession>A0ABC9XLH9</accession>
<protein>
    <submittedName>
        <fullName evidence="2">Uncharacterized protein</fullName>
    </submittedName>
</protein>
<evidence type="ECO:0000313" key="3">
    <source>
        <dbReference type="Proteomes" id="UP001623348"/>
    </source>
</evidence>
<keyword evidence="3" id="KW-1185">Reference proteome</keyword>
<dbReference type="AlphaFoldDB" id="A0ABC9XLH9"/>
<comment type="caution">
    <text evidence="2">The sequence shown here is derived from an EMBL/GenBank/DDBJ whole genome shotgun (WGS) entry which is preliminary data.</text>
</comment>
<evidence type="ECO:0000256" key="1">
    <source>
        <dbReference type="SAM" id="MobiDB-lite"/>
    </source>
</evidence>